<feature type="compositionally biased region" description="Pro residues" evidence="1">
    <location>
        <begin position="16"/>
        <end position="28"/>
    </location>
</feature>
<keyword evidence="4" id="KW-1185">Reference proteome</keyword>
<proteinExistence type="predicted"/>
<gene>
    <name evidence="3" type="ORF">HPB52_001695</name>
</gene>
<organism evidence="3 4">
    <name type="scientific">Rhipicephalus sanguineus</name>
    <name type="common">Brown dog tick</name>
    <name type="synonym">Ixodes sanguineus</name>
    <dbReference type="NCBI Taxonomy" id="34632"/>
    <lineage>
        <taxon>Eukaryota</taxon>
        <taxon>Metazoa</taxon>
        <taxon>Ecdysozoa</taxon>
        <taxon>Arthropoda</taxon>
        <taxon>Chelicerata</taxon>
        <taxon>Arachnida</taxon>
        <taxon>Acari</taxon>
        <taxon>Parasitiformes</taxon>
        <taxon>Ixodida</taxon>
        <taxon>Ixodoidea</taxon>
        <taxon>Ixodidae</taxon>
        <taxon>Rhipicephalinae</taxon>
        <taxon>Rhipicephalus</taxon>
        <taxon>Rhipicephalus</taxon>
    </lineage>
</organism>
<name>A0A9D4PTQ1_RHISA</name>
<sequence>MGPEQGADRVQSPWSSSPPAPTGSPAPEPAWRRWLRLLSTFRPRTHEPTTMTSMPAAVTAVMDSSSIQRITLMLGSSLMWTMLAVLGRRRHSLEHTARLLFYVSFGAFVGVLSCTLRMTRPQGSFAVNASVVLRGFTMAFAFAARFMSLIHLRIVDSAALTSMAPVLADLPSMARSTTRKPAWLVFSLTCLGAAMGLLLYQVEGMRPQRLQSFGWAFLSACLVAGQQVFTQTTKDVPQGVLLLHSSFTSLILSTLFAGNVLECPKDLLTKVDMGEMSVASQTAFAYVFFVSKAREGDQGLANMYKYSLDVLMVCALTWTFLPDDVVPLASYAAALFVLCAVVTAEVQRLSYTPRPPPGAKVIMRFFM</sequence>
<dbReference type="Proteomes" id="UP000821837">
    <property type="component" value="Unassembled WGS sequence"/>
</dbReference>
<reference evidence="3" key="2">
    <citation type="submission" date="2021-09" db="EMBL/GenBank/DDBJ databases">
        <authorList>
            <person name="Jia N."/>
            <person name="Wang J."/>
            <person name="Shi W."/>
            <person name="Du L."/>
            <person name="Sun Y."/>
            <person name="Zhan W."/>
            <person name="Jiang J."/>
            <person name="Wang Q."/>
            <person name="Zhang B."/>
            <person name="Ji P."/>
            <person name="Sakyi L.B."/>
            <person name="Cui X."/>
            <person name="Yuan T."/>
            <person name="Jiang B."/>
            <person name="Yang W."/>
            <person name="Lam T.T.-Y."/>
            <person name="Chang Q."/>
            <person name="Ding S."/>
            <person name="Wang X."/>
            <person name="Zhu J."/>
            <person name="Ruan X."/>
            <person name="Zhao L."/>
            <person name="Wei J."/>
            <person name="Que T."/>
            <person name="Du C."/>
            <person name="Cheng J."/>
            <person name="Dai P."/>
            <person name="Han X."/>
            <person name="Huang E."/>
            <person name="Gao Y."/>
            <person name="Liu J."/>
            <person name="Shao H."/>
            <person name="Ye R."/>
            <person name="Li L."/>
            <person name="Wei W."/>
            <person name="Wang X."/>
            <person name="Wang C."/>
            <person name="Huo Q."/>
            <person name="Li W."/>
            <person name="Guo W."/>
            <person name="Chen H."/>
            <person name="Chen S."/>
            <person name="Zhou L."/>
            <person name="Zhou L."/>
            <person name="Ni X."/>
            <person name="Tian J."/>
            <person name="Zhou Y."/>
            <person name="Sheng Y."/>
            <person name="Liu T."/>
            <person name="Pan Y."/>
            <person name="Xia L."/>
            <person name="Li J."/>
            <person name="Zhao F."/>
            <person name="Cao W."/>
        </authorList>
    </citation>
    <scope>NUCLEOTIDE SEQUENCE</scope>
    <source>
        <strain evidence="3">Rsan-2018</strain>
        <tissue evidence="3">Larvae</tissue>
    </source>
</reference>
<evidence type="ECO:0000256" key="2">
    <source>
        <dbReference type="SAM" id="Phobius"/>
    </source>
</evidence>
<reference evidence="3" key="1">
    <citation type="journal article" date="2020" name="Cell">
        <title>Large-Scale Comparative Analyses of Tick Genomes Elucidate Their Genetic Diversity and Vector Capacities.</title>
        <authorList>
            <consortium name="Tick Genome and Microbiome Consortium (TIGMIC)"/>
            <person name="Jia N."/>
            <person name="Wang J."/>
            <person name="Shi W."/>
            <person name="Du L."/>
            <person name="Sun Y."/>
            <person name="Zhan W."/>
            <person name="Jiang J.F."/>
            <person name="Wang Q."/>
            <person name="Zhang B."/>
            <person name="Ji P."/>
            <person name="Bell-Sakyi L."/>
            <person name="Cui X.M."/>
            <person name="Yuan T.T."/>
            <person name="Jiang B.G."/>
            <person name="Yang W.F."/>
            <person name="Lam T.T."/>
            <person name="Chang Q.C."/>
            <person name="Ding S.J."/>
            <person name="Wang X.J."/>
            <person name="Zhu J.G."/>
            <person name="Ruan X.D."/>
            <person name="Zhao L."/>
            <person name="Wei J.T."/>
            <person name="Ye R.Z."/>
            <person name="Que T.C."/>
            <person name="Du C.H."/>
            <person name="Zhou Y.H."/>
            <person name="Cheng J.X."/>
            <person name="Dai P.F."/>
            <person name="Guo W.B."/>
            <person name="Han X.H."/>
            <person name="Huang E.J."/>
            <person name="Li L.F."/>
            <person name="Wei W."/>
            <person name="Gao Y.C."/>
            <person name="Liu J.Z."/>
            <person name="Shao H.Z."/>
            <person name="Wang X."/>
            <person name="Wang C.C."/>
            <person name="Yang T.C."/>
            <person name="Huo Q.B."/>
            <person name="Li W."/>
            <person name="Chen H.Y."/>
            <person name="Chen S.E."/>
            <person name="Zhou L.G."/>
            <person name="Ni X.B."/>
            <person name="Tian J.H."/>
            <person name="Sheng Y."/>
            <person name="Liu T."/>
            <person name="Pan Y.S."/>
            <person name="Xia L.Y."/>
            <person name="Li J."/>
            <person name="Zhao F."/>
            <person name="Cao W.C."/>
        </authorList>
    </citation>
    <scope>NUCLEOTIDE SEQUENCE</scope>
    <source>
        <strain evidence="3">Rsan-2018</strain>
    </source>
</reference>
<feature type="transmembrane region" description="Helical" evidence="2">
    <location>
        <begin position="125"/>
        <end position="144"/>
    </location>
</feature>
<keyword evidence="2" id="KW-0472">Membrane</keyword>
<keyword evidence="2" id="KW-0812">Transmembrane</keyword>
<feature type="transmembrane region" description="Helical" evidence="2">
    <location>
        <begin position="99"/>
        <end position="119"/>
    </location>
</feature>
<feature type="transmembrane region" description="Helical" evidence="2">
    <location>
        <begin position="182"/>
        <end position="200"/>
    </location>
</feature>
<evidence type="ECO:0000313" key="4">
    <source>
        <dbReference type="Proteomes" id="UP000821837"/>
    </source>
</evidence>
<dbReference type="VEuPathDB" id="VectorBase:RSAN_029881"/>
<evidence type="ECO:0000313" key="3">
    <source>
        <dbReference type="EMBL" id="KAH7955599.1"/>
    </source>
</evidence>
<dbReference type="AlphaFoldDB" id="A0A9D4PTQ1"/>
<evidence type="ECO:0000256" key="1">
    <source>
        <dbReference type="SAM" id="MobiDB-lite"/>
    </source>
</evidence>
<dbReference type="EMBL" id="JABSTV010001250">
    <property type="protein sequence ID" value="KAH7955599.1"/>
    <property type="molecule type" value="Genomic_DNA"/>
</dbReference>
<feature type="transmembrane region" description="Helical" evidence="2">
    <location>
        <begin position="303"/>
        <end position="322"/>
    </location>
</feature>
<comment type="caution">
    <text evidence="3">The sequence shown here is derived from an EMBL/GenBank/DDBJ whole genome shotgun (WGS) entry which is preliminary data.</text>
</comment>
<protein>
    <submittedName>
        <fullName evidence="3">Uncharacterized protein</fullName>
    </submittedName>
</protein>
<accession>A0A9D4PTQ1</accession>
<feature type="transmembrane region" description="Helical" evidence="2">
    <location>
        <begin position="241"/>
        <end position="261"/>
    </location>
</feature>
<keyword evidence="2" id="KW-1133">Transmembrane helix</keyword>
<feature type="transmembrane region" description="Helical" evidence="2">
    <location>
        <begin position="70"/>
        <end position="87"/>
    </location>
</feature>
<feature type="region of interest" description="Disordered" evidence="1">
    <location>
        <begin position="1"/>
        <end position="28"/>
    </location>
</feature>
<feature type="transmembrane region" description="Helical" evidence="2">
    <location>
        <begin position="328"/>
        <end position="346"/>
    </location>
</feature>